<evidence type="ECO:0000313" key="3">
    <source>
        <dbReference type="Proteomes" id="UP000468388"/>
    </source>
</evidence>
<dbReference type="AlphaFoldDB" id="A0A6N8J8L7"/>
<feature type="domain" description="Protein FecR C-terminal" evidence="1">
    <location>
        <begin position="5"/>
        <end position="72"/>
    </location>
</feature>
<dbReference type="Pfam" id="PF16344">
    <property type="entry name" value="FecR_C"/>
    <property type="match status" value="1"/>
</dbReference>
<organism evidence="2 3">
    <name type="scientific">Chitinophaga oryziterrae</name>
    <dbReference type="NCBI Taxonomy" id="1031224"/>
    <lineage>
        <taxon>Bacteria</taxon>
        <taxon>Pseudomonadati</taxon>
        <taxon>Bacteroidota</taxon>
        <taxon>Chitinophagia</taxon>
        <taxon>Chitinophagales</taxon>
        <taxon>Chitinophagaceae</taxon>
        <taxon>Chitinophaga</taxon>
    </lineage>
</organism>
<protein>
    <submittedName>
        <fullName evidence="2">DUF4974 domain-containing protein</fullName>
    </submittedName>
</protein>
<gene>
    <name evidence="2" type="ORF">GO495_08240</name>
</gene>
<dbReference type="RefSeq" id="WP_420808912.1">
    <property type="nucleotide sequence ID" value="NZ_WRXO01000002.1"/>
</dbReference>
<dbReference type="InterPro" id="IPR032508">
    <property type="entry name" value="FecR_C"/>
</dbReference>
<accession>A0A6N8J8L7</accession>
<dbReference type="Gene3D" id="3.55.50.30">
    <property type="match status" value="1"/>
</dbReference>
<sequence>MHNRLEIDNEPLEEIAKKLEKWYGIPVIFSDEAIKSYRYSGTFESESIIKALEALQLSYPFNFKVNNNVIVISK</sequence>
<reference evidence="2 3" key="1">
    <citation type="submission" date="2019-12" db="EMBL/GenBank/DDBJ databases">
        <title>The draft genomic sequence of strain Chitinophaga oryziterrae JCM 16595.</title>
        <authorList>
            <person name="Zhang X."/>
        </authorList>
    </citation>
    <scope>NUCLEOTIDE SEQUENCE [LARGE SCALE GENOMIC DNA]</scope>
    <source>
        <strain evidence="2 3">JCM 16595</strain>
    </source>
</reference>
<proteinExistence type="predicted"/>
<comment type="caution">
    <text evidence="2">The sequence shown here is derived from an EMBL/GenBank/DDBJ whole genome shotgun (WGS) entry which is preliminary data.</text>
</comment>
<evidence type="ECO:0000259" key="1">
    <source>
        <dbReference type="Pfam" id="PF16344"/>
    </source>
</evidence>
<dbReference type="EMBL" id="WRXO01000002">
    <property type="protein sequence ID" value="MVT40569.1"/>
    <property type="molecule type" value="Genomic_DNA"/>
</dbReference>
<keyword evidence="3" id="KW-1185">Reference proteome</keyword>
<dbReference type="Proteomes" id="UP000468388">
    <property type="component" value="Unassembled WGS sequence"/>
</dbReference>
<evidence type="ECO:0000313" key="2">
    <source>
        <dbReference type="EMBL" id="MVT40569.1"/>
    </source>
</evidence>
<name>A0A6N8J8L7_9BACT</name>